<evidence type="ECO:0000256" key="1">
    <source>
        <dbReference type="SAM" id="MobiDB-lite"/>
    </source>
</evidence>
<name>A0ABT6ZWP6_9ACTN</name>
<organism evidence="3 4">
    <name type="scientific">Streptomyces iconiensis</name>
    <dbReference type="NCBI Taxonomy" id="1384038"/>
    <lineage>
        <taxon>Bacteria</taxon>
        <taxon>Bacillati</taxon>
        <taxon>Actinomycetota</taxon>
        <taxon>Actinomycetes</taxon>
        <taxon>Kitasatosporales</taxon>
        <taxon>Streptomycetaceae</taxon>
        <taxon>Streptomyces</taxon>
    </lineage>
</organism>
<evidence type="ECO:0000256" key="2">
    <source>
        <dbReference type="SAM" id="SignalP"/>
    </source>
</evidence>
<dbReference type="Proteomes" id="UP001214441">
    <property type="component" value="Unassembled WGS sequence"/>
</dbReference>
<reference evidence="3 4" key="1">
    <citation type="submission" date="2023-05" db="EMBL/GenBank/DDBJ databases">
        <title>Streptantibioticus silvisoli sp. nov., acidotolerant actinomycetes 1 from pine litter.</title>
        <authorList>
            <person name="Swiecimska M."/>
            <person name="Golinska P."/>
            <person name="Sangal V."/>
            <person name="Wachnowicz B."/>
            <person name="Goodfellow M."/>
        </authorList>
    </citation>
    <scope>NUCLEOTIDE SEQUENCE [LARGE SCALE GENOMIC DNA]</scope>
    <source>
        <strain evidence="3 4">DSM 42109</strain>
    </source>
</reference>
<keyword evidence="4" id="KW-1185">Reference proteome</keyword>
<proteinExistence type="predicted"/>
<evidence type="ECO:0008006" key="5">
    <source>
        <dbReference type="Google" id="ProtNLM"/>
    </source>
</evidence>
<feature type="compositionally biased region" description="Basic and acidic residues" evidence="1">
    <location>
        <begin position="36"/>
        <end position="59"/>
    </location>
</feature>
<feature type="chain" id="PRO_5045761743" description="DUF732 domain-containing protein" evidence="2">
    <location>
        <begin position="24"/>
        <end position="169"/>
    </location>
</feature>
<dbReference type="RefSeq" id="WP_274039561.1">
    <property type="nucleotide sequence ID" value="NZ_JANCPR020000014.1"/>
</dbReference>
<feature type="compositionally biased region" description="Basic and acidic residues" evidence="1">
    <location>
        <begin position="70"/>
        <end position="82"/>
    </location>
</feature>
<feature type="region of interest" description="Disordered" evidence="1">
    <location>
        <begin position="22"/>
        <end position="91"/>
    </location>
</feature>
<gene>
    <name evidence="3" type="ORF">NMN56_016270</name>
</gene>
<keyword evidence="2" id="KW-0732">Signal</keyword>
<dbReference type="PROSITE" id="PS51257">
    <property type="entry name" value="PROKAR_LIPOPROTEIN"/>
    <property type="match status" value="1"/>
</dbReference>
<accession>A0ABT6ZWP6</accession>
<protein>
    <recommendedName>
        <fullName evidence="5">DUF732 domain-containing protein</fullName>
    </recommendedName>
</protein>
<comment type="caution">
    <text evidence="3">The sequence shown here is derived from an EMBL/GenBank/DDBJ whole genome shotgun (WGS) entry which is preliminary data.</text>
</comment>
<evidence type="ECO:0000313" key="3">
    <source>
        <dbReference type="EMBL" id="MDJ1133490.1"/>
    </source>
</evidence>
<feature type="signal peptide" evidence="2">
    <location>
        <begin position="1"/>
        <end position="23"/>
    </location>
</feature>
<evidence type="ECO:0000313" key="4">
    <source>
        <dbReference type="Proteomes" id="UP001214441"/>
    </source>
</evidence>
<sequence>MNARKAGTTVAAVVLTAVTALTAGCGGGGCGAGDNRTSRPEPREQSQERRQEQRRDKEAGVSTPAPKGGGDQKSRAKPKVPEARLTPATGSFTKKQRRYLVGRVPEGLEPAAVLEAGEAACARIRSTADASEKDAISALGAGEIDNAVPAVRHLCPTYAPLLKKAGKGE</sequence>
<dbReference type="EMBL" id="JANCPR020000014">
    <property type="protein sequence ID" value="MDJ1133490.1"/>
    <property type="molecule type" value="Genomic_DNA"/>
</dbReference>